<evidence type="ECO:0000256" key="7">
    <source>
        <dbReference type="ARBA" id="ARBA00022989"/>
    </source>
</evidence>
<dbReference type="PANTHER" id="PTHR30474:SF2">
    <property type="entry name" value="PEPTIDOGLYCAN GLYCOSYLTRANSFERASE FTSW-RELATED"/>
    <property type="match status" value="1"/>
</dbReference>
<dbReference type="EC" id="2.4.99.28" evidence="14"/>
<dbReference type="InterPro" id="IPR001182">
    <property type="entry name" value="FtsW/RodA"/>
</dbReference>
<dbReference type="GO" id="GO:0008955">
    <property type="term" value="F:peptidoglycan glycosyltransferase activity"/>
    <property type="evidence" value="ECO:0007669"/>
    <property type="project" value="UniProtKB-EC"/>
</dbReference>
<comment type="caution">
    <text evidence="17">The sequence shown here is derived from an EMBL/GenBank/DDBJ whole genome shotgun (WGS) entry which is preliminary data.</text>
</comment>
<comment type="similarity">
    <text evidence="11">Belongs to the SEDS family. FtsW subfamily.</text>
</comment>
<keyword evidence="5" id="KW-0133">Cell shape</keyword>
<evidence type="ECO:0000256" key="10">
    <source>
        <dbReference type="ARBA" id="ARBA00033270"/>
    </source>
</evidence>
<sequence>MSKSRSLLLFFPIVLTALGVFMIYEASSITATSTYGDALYFVRNQLVWFALALVCFGFFSRFDYHRLYSLSLPILVINIILLLLVFIPGLYSSALGARRWLSIGSIVIQPSELTKLTLIIYLSAWFSYKERSRLFAFLILTGLIIGLVMLQPDLGTAAILGCVALFLYMVSGAPIKHGLLLVPLAATVFLLLAVLSPYRLQRLTTFLNPQHDPQGIGYHIQQINIALSLGGVWGSGFGSSKQKFLFLPEAHTDSIFAIIGENFGFVGSVLIVSIYVAFLLYIYQHLLRVKDRLGFLLASGVFFIIGFQSLINLGAMVQLLPLTGIPLPFISYGGSSLLTFYILSGILFNIIGYSEKKRR</sequence>
<dbReference type="Proteomes" id="UP000229554">
    <property type="component" value="Unassembled WGS sequence"/>
</dbReference>
<evidence type="ECO:0000256" key="5">
    <source>
        <dbReference type="ARBA" id="ARBA00022960"/>
    </source>
</evidence>
<dbReference type="GO" id="GO:0051301">
    <property type="term" value="P:cell division"/>
    <property type="evidence" value="ECO:0007669"/>
    <property type="project" value="InterPro"/>
</dbReference>
<dbReference type="GO" id="GO:0009252">
    <property type="term" value="P:peptidoglycan biosynthetic process"/>
    <property type="evidence" value="ECO:0007669"/>
    <property type="project" value="UniProtKB-KW"/>
</dbReference>
<keyword evidence="4 16" id="KW-0812">Transmembrane</keyword>
<dbReference type="AlphaFoldDB" id="A0A2M8KTV9"/>
<keyword evidence="7 16" id="KW-1133">Transmembrane helix</keyword>
<evidence type="ECO:0000256" key="13">
    <source>
        <dbReference type="ARBA" id="ARBA00041418"/>
    </source>
</evidence>
<dbReference type="GO" id="GO:0008360">
    <property type="term" value="P:regulation of cell shape"/>
    <property type="evidence" value="ECO:0007669"/>
    <property type="project" value="UniProtKB-KW"/>
</dbReference>
<keyword evidence="8 16" id="KW-0472">Membrane</keyword>
<evidence type="ECO:0000313" key="17">
    <source>
        <dbReference type="EMBL" id="PJE63310.1"/>
    </source>
</evidence>
<evidence type="ECO:0000256" key="1">
    <source>
        <dbReference type="ARBA" id="ARBA00004141"/>
    </source>
</evidence>
<comment type="subcellular location">
    <subcellularLocation>
        <location evidence="1">Membrane</location>
        <topology evidence="1">Multi-pass membrane protein</topology>
    </subcellularLocation>
</comment>
<dbReference type="GO" id="GO:0015648">
    <property type="term" value="F:lipid-linked peptidoglycan transporter activity"/>
    <property type="evidence" value="ECO:0007669"/>
    <property type="project" value="TreeGrafter"/>
</dbReference>
<feature type="transmembrane region" description="Helical" evidence="16">
    <location>
        <begin position="156"/>
        <end position="173"/>
    </location>
</feature>
<feature type="transmembrane region" description="Helical" evidence="16">
    <location>
        <begin position="295"/>
        <end position="317"/>
    </location>
</feature>
<evidence type="ECO:0000256" key="11">
    <source>
        <dbReference type="ARBA" id="ARBA00038053"/>
    </source>
</evidence>
<proteinExistence type="inferred from homology"/>
<feature type="transmembrane region" description="Helical" evidence="16">
    <location>
        <begin position="134"/>
        <end position="150"/>
    </location>
</feature>
<feature type="transmembrane region" description="Helical" evidence="16">
    <location>
        <begin position="263"/>
        <end position="283"/>
    </location>
</feature>
<evidence type="ECO:0000256" key="15">
    <source>
        <dbReference type="ARBA" id="ARBA00049902"/>
    </source>
</evidence>
<evidence type="ECO:0000256" key="2">
    <source>
        <dbReference type="ARBA" id="ARBA00022676"/>
    </source>
</evidence>
<evidence type="ECO:0000256" key="16">
    <source>
        <dbReference type="SAM" id="Phobius"/>
    </source>
</evidence>
<gene>
    <name evidence="17" type="ORF">COU88_00205</name>
</gene>
<protein>
    <recommendedName>
        <fullName evidence="12">Probable peptidoglycan glycosyltransferase FtsW</fullName>
        <ecNumber evidence="14">2.4.99.28</ecNumber>
    </recommendedName>
    <alternativeName>
        <fullName evidence="13">Cell division protein FtsW</fullName>
    </alternativeName>
    <alternativeName>
        <fullName evidence="10">Cell wall polymerase</fullName>
    </alternativeName>
    <alternativeName>
        <fullName evidence="9">Peptidoglycan polymerase</fullName>
    </alternativeName>
</protein>
<dbReference type="EMBL" id="PFED01000007">
    <property type="protein sequence ID" value="PJE63310.1"/>
    <property type="molecule type" value="Genomic_DNA"/>
</dbReference>
<accession>A0A2M8KTV9</accession>
<evidence type="ECO:0000256" key="14">
    <source>
        <dbReference type="ARBA" id="ARBA00044770"/>
    </source>
</evidence>
<name>A0A2M8KTV9_9BACT</name>
<dbReference type="GO" id="GO:0032153">
    <property type="term" value="C:cell division site"/>
    <property type="evidence" value="ECO:0007669"/>
    <property type="project" value="TreeGrafter"/>
</dbReference>
<keyword evidence="3" id="KW-0808">Transferase</keyword>
<keyword evidence="2" id="KW-0328">Glycosyltransferase</keyword>
<dbReference type="Pfam" id="PF01098">
    <property type="entry name" value="FTSW_RODA_SPOVE"/>
    <property type="match status" value="1"/>
</dbReference>
<evidence type="ECO:0000256" key="12">
    <source>
        <dbReference type="ARBA" id="ARBA00041185"/>
    </source>
</evidence>
<evidence type="ECO:0000256" key="6">
    <source>
        <dbReference type="ARBA" id="ARBA00022984"/>
    </source>
</evidence>
<feature type="transmembrane region" description="Helical" evidence="16">
    <location>
        <begin position="180"/>
        <end position="198"/>
    </location>
</feature>
<keyword evidence="6" id="KW-0573">Peptidoglycan synthesis</keyword>
<feature type="transmembrane region" description="Helical" evidence="16">
    <location>
        <begin position="46"/>
        <end position="62"/>
    </location>
</feature>
<feature type="transmembrane region" description="Helical" evidence="16">
    <location>
        <begin position="329"/>
        <end position="351"/>
    </location>
</feature>
<evidence type="ECO:0000256" key="4">
    <source>
        <dbReference type="ARBA" id="ARBA00022692"/>
    </source>
</evidence>
<feature type="transmembrane region" description="Helical" evidence="16">
    <location>
        <begin position="100"/>
        <end position="122"/>
    </location>
</feature>
<evidence type="ECO:0000256" key="9">
    <source>
        <dbReference type="ARBA" id="ARBA00032370"/>
    </source>
</evidence>
<evidence type="ECO:0000256" key="8">
    <source>
        <dbReference type="ARBA" id="ARBA00023136"/>
    </source>
</evidence>
<dbReference type="GO" id="GO:0005886">
    <property type="term" value="C:plasma membrane"/>
    <property type="evidence" value="ECO:0007669"/>
    <property type="project" value="TreeGrafter"/>
</dbReference>
<evidence type="ECO:0000256" key="3">
    <source>
        <dbReference type="ARBA" id="ARBA00022679"/>
    </source>
</evidence>
<dbReference type="PANTHER" id="PTHR30474">
    <property type="entry name" value="CELL CYCLE PROTEIN"/>
    <property type="match status" value="1"/>
</dbReference>
<organism evidence="17 18">
    <name type="scientific">Candidatus Roizmanbacteria bacterium CG10_big_fil_rev_8_21_14_0_10_39_6</name>
    <dbReference type="NCBI Taxonomy" id="1974853"/>
    <lineage>
        <taxon>Bacteria</taxon>
        <taxon>Candidatus Roizmaniibacteriota</taxon>
    </lineage>
</organism>
<reference evidence="18" key="1">
    <citation type="submission" date="2017-09" db="EMBL/GenBank/DDBJ databases">
        <title>Depth-based differentiation of microbial function through sediment-hosted aquifers and enrichment of novel symbionts in the deep terrestrial subsurface.</title>
        <authorList>
            <person name="Probst A.J."/>
            <person name="Ladd B."/>
            <person name="Jarett J.K."/>
            <person name="Geller-Mcgrath D.E."/>
            <person name="Sieber C.M.K."/>
            <person name="Emerson J.B."/>
            <person name="Anantharaman K."/>
            <person name="Thomas B.C."/>
            <person name="Malmstrom R."/>
            <person name="Stieglmeier M."/>
            <person name="Klingl A."/>
            <person name="Woyke T."/>
            <person name="Ryan C.M."/>
            <person name="Banfield J.F."/>
        </authorList>
    </citation>
    <scope>NUCLEOTIDE SEQUENCE [LARGE SCALE GENOMIC DNA]</scope>
</reference>
<feature type="transmembrane region" description="Helical" evidence="16">
    <location>
        <begin position="74"/>
        <end position="94"/>
    </location>
</feature>
<comment type="catalytic activity">
    <reaction evidence="15">
        <text>[GlcNAc-(1-&gt;4)-Mur2Ac(oyl-L-Ala-gamma-D-Glu-L-Lys-D-Ala-D-Ala)](n)-di-trans,octa-cis-undecaprenyl diphosphate + beta-D-GlcNAc-(1-&gt;4)-Mur2Ac(oyl-L-Ala-gamma-D-Glu-L-Lys-D-Ala-D-Ala)-di-trans,octa-cis-undecaprenyl diphosphate = [GlcNAc-(1-&gt;4)-Mur2Ac(oyl-L-Ala-gamma-D-Glu-L-Lys-D-Ala-D-Ala)](n+1)-di-trans,octa-cis-undecaprenyl diphosphate + di-trans,octa-cis-undecaprenyl diphosphate + H(+)</text>
        <dbReference type="Rhea" id="RHEA:23708"/>
        <dbReference type="Rhea" id="RHEA-COMP:9602"/>
        <dbReference type="Rhea" id="RHEA-COMP:9603"/>
        <dbReference type="ChEBI" id="CHEBI:15378"/>
        <dbReference type="ChEBI" id="CHEBI:58405"/>
        <dbReference type="ChEBI" id="CHEBI:60033"/>
        <dbReference type="ChEBI" id="CHEBI:78435"/>
        <dbReference type="EC" id="2.4.99.28"/>
    </reaction>
</comment>
<evidence type="ECO:0000313" key="18">
    <source>
        <dbReference type="Proteomes" id="UP000229554"/>
    </source>
</evidence>